<evidence type="ECO:0000256" key="1">
    <source>
        <dbReference type="ARBA" id="ARBA00023295"/>
    </source>
</evidence>
<organism evidence="3 4">
    <name type="scientific">Amedibacillus dolichus</name>
    <dbReference type="NCBI Taxonomy" id="31971"/>
    <lineage>
        <taxon>Bacteria</taxon>
        <taxon>Bacillati</taxon>
        <taxon>Bacillota</taxon>
        <taxon>Erysipelotrichia</taxon>
        <taxon>Erysipelotrichales</taxon>
        <taxon>Erysipelotrichaceae</taxon>
        <taxon>Amedibacillus</taxon>
    </lineage>
</organism>
<comment type="similarity">
    <text evidence="2">Belongs to the glycosyl hydrolase 1 family.</text>
</comment>
<evidence type="ECO:0000313" key="4">
    <source>
        <dbReference type="Proteomes" id="UP001529340"/>
    </source>
</evidence>
<accession>A0ABT7UDC3</accession>
<dbReference type="SUPFAM" id="SSF51445">
    <property type="entry name" value="(Trans)glycosidases"/>
    <property type="match status" value="1"/>
</dbReference>
<dbReference type="PANTHER" id="PTHR10353:SF122">
    <property type="entry name" value="6-PHOSPHO-BETA-GLUCOSIDASE ASCB-RELATED"/>
    <property type="match status" value="1"/>
</dbReference>
<dbReference type="EMBL" id="JAUDCG010000036">
    <property type="protein sequence ID" value="MDM8157626.1"/>
    <property type="molecule type" value="Genomic_DNA"/>
</dbReference>
<dbReference type="Proteomes" id="UP001529340">
    <property type="component" value="Unassembled WGS sequence"/>
</dbReference>
<keyword evidence="4" id="KW-1185">Reference proteome</keyword>
<proteinExistence type="inferred from homology"/>
<dbReference type="InterPro" id="IPR033132">
    <property type="entry name" value="GH_1_N_CS"/>
</dbReference>
<keyword evidence="1" id="KW-0378">Hydrolase</keyword>
<gene>
    <name evidence="3" type="ORF">QUV96_08250</name>
</gene>
<dbReference type="Pfam" id="PF00232">
    <property type="entry name" value="Glyco_hydro_1"/>
    <property type="match status" value="2"/>
</dbReference>
<evidence type="ECO:0000313" key="3">
    <source>
        <dbReference type="EMBL" id="MDM8157626.1"/>
    </source>
</evidence>
<dbReference type="PANTHER" id="PTHR10353">
    <property type="entry name" value="GLYCOSYL HYDROLASE"/>
    <property type="match status" value="1"/>
</dbReference>
<dbReference type="InterPro" id="IPR017853">
    <property type="entry name" value="GH"/>
</dbReference>
<dbReference type="InterPro" id="IPR001360">
    <property type="entry name" value="Glyco_hydro_1"/>
</dbReference>
<dbReference type="PROSITE" id="PS00653">
    <property type="entry name" value="GLYCOSYL_HYDROL_F1_2"/>
    <property type="match status" value="1"/>
</dbReference>
<name>A0ABT7UDC3_9FIRM</name>
<comment type="caution">
    <text evidence="3">The sequence shown here is derived from an EMBL/GenBank/DDBJ whole genome shotgun (WGS) entry which is preliminary data.</text>
</comment>
<reference evidence="3" key="1">
    <citation type="submission" date="2023-06" db="EMBL/GenBank/DDBJ databases">
        <title>Identification and characterization of horizontal gene transfer across gut microbiota members of farm animals based on homology search.</title>
        <authorList>
            <person name="Schwarzerova J."/>
            <person name="Nykrynova M."/>
            <person name="Jureckova K."/>
            <person name="Cejkova D."/>
            <person name="Rychlik I."/>
        </authorList>
    </citation>
    <scope>NUCLEOTIDE SEQUENCE</scope>
    <source>
        <strain evidence="3">ET39</strain>
    </source>
</reference>
<evidence type="ECO:0000256" key="2">
    <source>
        <dbReference type="RuleBase" id="RU003690"/>
    </source>
</evidence>
<reference evidence="3" key="2">
    <citation type="submission" date="2023-06" db="EMBL/GenBank/DDBJ databases">
        <authorList>
            <person name="Zeman M."/>
            <person name="Kubasova T."/>
            <person name="Jahodarova E."/>
            <person name="Nykrynova M."/>
            <person name="Rychlik I."/>
        </authorList>
    </citation>
    <scope>NUCLEOTIDE SEQUENCE</scope>
    <source>
        <strain evidence="3">ET39</strain>
    </source>
</reference>
<protein>
    <submittedName>
        <fullName evidence="3">Family 1 glycosylhydrolase</fullName>
    </submittedName>
</protein>
<dbReference type="RefSeq" id="WP_289608071.1">
    <property type="nucleotide sequence ID" value="NZ_JAUDCG010000036.1"/>
</dbReference>
<sequence length="508" mass="58286">MAFPEHFLWGGATAANQLEGAYLEGGKGLSIADVMTCGGKSRFKVDLPAIKPEYQKFLSKMRYVTFEKDGQDGACIAFKQNTYPDHGTPKIVEGEYYPNHEAIDFYHHYKEDIALMAEMGFKAYRMSIAWSRIYPNGDDDAPNEEGLAFYDRVFDELLKYGIEPIVTLSHYEMPLALSMKYQGFANRKLVDIFYKYCATVFERYAGKVKYWLTFNEINSIIHSSYVNAGVFANDRQLSEYASYHQMLASAKVCQLAHEKYPHFKIGCMISSSIPYAYTCKPEDNLEALKSYDLRVNYYSDTMVRGYLPEYKIKDLERRGIKLPIMEEDRAILEKGTVDFISISYYQTSIAAASDDGLKMAEGNMIRHIANPHLKTSEWGWSIDPVGLRYTLNYLYDRYHKPIMIVENGLGAFDTLNEDKTVHDAYRISYLQEHLSEVKKAIEIDGVDVMGYTSWGCIDLVSCSSGQMSKRYGFVYVDRDDDGNGTLARYPKDSFYWYQHIIETNGEEL</sequence>
<keyword evidence="1" id="KW-0326">Glycosidase</keyword>
<dbReference type="PRINTS" id="PR00131">
    <property type="entry name" value="GLHYDRLASE1"/>
</dbReference>
<dbReference type="Gene3D" id="3.20.20.80">
    <property type="entry name" value="Glycosidases"/>
    <property type="match status" value="1"/>
</dbReference>